<keyword evidence="2" id="KW-0347">Helicase</keyword>
<evidence type="ECO:0000313" key="2">
    <source>
        <dbReference type="EMBL" id="MBY13966.1"/>
    </source>
</evidence>
<dbReference type="Gene3D" id="1.10.150.20">
    <property type="entry name" value="5' to 3' exonuclease, C-terminal subdomain"/>
    <property type="match status" value="1"/>
</dbReference>
<name>A0A2S2NB10_SCHGA</name>
<organism evidence="2">
    <name type="scientific">Schizaphis graminum</name>
    <name type="common">Green bug aphid</name>
    <dbReference type="NCBI Taxonomy" id="13262"/>
    <lineage>
        <taxon>Eukaryota</taxon>
        <taxon>Metazoa</taxon>
        <taxon>Ecdysozoa</taxon>
        <taxon>Arthropoda</taxon>
        <taxon>Hexapoda</taxon>
        <taxon>Insecta</taxon>
        <taxon>Pterygota</taxon>
        <taxon>Neoptera</taxon>
        <taxon>Paraneoptera</taxon>
        <taxon>Hemiptera</taxon>
        <taxon>Sternorrhyncha</taxon>
        <taxon>Aphidomorpha</taxon>
        <taxon>Aphidoidea</taxon>
        <taxon>Aphididae</taxon>
        <taxon>Aphidini</taxon>
        <taxon>Schizaphis</taxon>
    </lineage>
</organism>
<proteinExistence type="predicted"/>
<keyword evidence="2" id="KW-0547">Nucleotide-binding</keyword>
<dbReference type="GO" id="GO:0004386">
    <property type="term" value="F:helicase activity"/>
    <property type="evidence" value="ECO:0007669"/>
    <property type="project" value="UniProtKB-KW"/>
</dbReference>
<accession>A0A2S2NB10</accession>
<dbReference type="AlphaFoldDB" id="A0A2S2NB10"/>
<dbReference type="SUPFAM" id="SSF158702">
    <property type="entry name" value="Sec63 N-terminal domain-like"/>
    <property type="match status" value="1"/>
</dbReference>
<reference evidence="2" key="1">
    <citation type="submission" date="2018-04" db="EMBL/GenBank/DDBJ databases">
        <title>Transcriptome of Schizaphis graminum biotype I.</title>
        <authorList>
            <person name="Scully E.D."/>
            <person name="Geib S.M."/>
            <person name="Palmer N.A."/>
            <person name="Koch K."/>
            <person name="Bradshaw J."/>
            <person name="Heng-Moss T."/>
            <person name="Sarath G."/>
        </authorList>
    </citation>
    <scope>NUCLEOTIDE SEQUENCE</scope>
</reference>
<protein>
    <submittedName>
        <fullName evidence="2">Helicase POLQ-like</fullName>
    </submittedName>
</protein>
<dbReference type="EMBL" id="GGMR01001347">
    <property type="protein sequence ID" value="MBY13966.1"/>
    <property type="molecule type" value="Transcribed_RNA"/>
</dbReference>
<sequence>MLFQNIVPKLNIGILGSSSEVESLMSLPSVRFGRATQLYKAGYKTLNDVAKANKKELCNVINHLPLKVAREMIASAKLMLLSEAESLEELAESLRADLNQSMSKSKENSLWF</sequence>
<gene>
    <name evidence="2" type="primary">HELQ_2</name>
    <name evidence="2" type="ORF">g.71863</name>
</gene>
<feature type="coiled-coil region" evidence="1">
    <location>
        <begin position="77"/>
        <end position="104"/>
    </location>
</feature>
<keyword evidence="2" id="KW-0378">Hydrolase</keyword>
<keyword evidence="1" id="KW-0175">Coiled coil</keyword>
<evidence type="ECO:0000256" key="1">
    <source>
        <dbReference type="SAM" id="Coils"/>
    </source>
</evidence>
<keyword evidence="2" id="KW-0067">ATP-binding</keyword>